<dbReference type="InParanoid" id="T1FJZ4"/>
<dbReference type="GO" id="GO:0098794">
    <property type="term" value="C:postsynapse"/>
    <property type="evidence" value="ECO:0007669"/>
    <property type="project" value="GOC"/>
</dbReference>
<dbReference type="AlphaFoldDB" id="T1FJZ4"/>
<dbReference type="GO" id="GO:0005886">
    <property type="term" value="C:plasma membrane"/>
    <property type="evidence" value="ECO:0000318"/>
    <property type="project" value="GO_Central"/>
</dbReference>
<evidence type="ECO:0000313" key="4">
    <source>
        <dbReference type="EMBL" id="ESO10421.1"/>
    </source>
</evidence>
<keyword evidence="1" id="KW-1133">Transmembrane helix</keyword>
<feature type="transmembrane region" description="Helical" evidence="1">
    <location>
        <begin position="249"/>
        <end position="270"/>
    </location>
</feature>
<evidence type="ECO:0000256" key="1">
    <source>
        <dbReference type="SAM" id="Phobius"/>
    </source>
</evidence>
<dbReference type="EMBL" id="AMQM01008915">
    <property type="status" value="NOT_ANNOTATED_CDS"/>
    <property type="molecule type" value="Genomic_DNA"/>
</dbReference>
<reference evidence="5" key="3">
    <citation type="submission" date="2015-06" db="UniProtKB">
        <authorList>
            <consortium name="EnsemblMetazoa"/>
        </authorList>
    </citation>
    <scope>IDENTIFICATION</scope>
</reference>
<gene>
    <name evidence="5" type="primary">20209143</name>
    <name evidence="4" type="ORF">HELRODRAFT_183643</name>
</gene>
<dbReference type="GeneID" id="20209143"/>
<keyword evidence="1" id="KW-0472">Membrane</keyword>
<evidence type="ECO:0000256" key="2">
    <source>
        <dbReference type="SAM" id="SignalP"/>
    </source>
</evidence>
<dbReference type="Proteomes" id="UP000015101">
    <property type="component" value="Unassembled WGS sequence"/>
</dbReference>
<evidence type="ECO:0000259" key="3">
    <source>
        <dbReference type="Pfam" id="PF02931"/>
    </source>
</evidence>
<dbReference type="HOGENOM" id="CLU_605917_0_0_1"/>
<dbReference type="SUPFAM" id="SSF63712">
    <property type="entry name" value="Nicotinic receptor ligand binding domain-like"/>
    <property type="match status" value="1"/>
</dbReference>
<dbReference type="GO" id="GO:0034220">
    <property type="term" value="P:monoatomic ion transmembrane transport"/>
    <property type="evidence" value="ECO:0000318"/>
    <property type="project" value="GO_Central"/>
</dbReference>
<dbReference type="GO" id="GO:1904315">
    <property type="term" value="F:transmitter-gated monoatomic ion channel activity involved in regulation of postsynaptic membrane potential"/>
    <property type="evidence" value="ECO:0000318"/>
    <property type="project" value="GO_Central"/>
</dbReference>
<dbReference type="GO" id="GO:0043005">
    <property type="term" value="C:neuron projection"/>
    <property type="evidence" value="ECO:0000318"/>
    <property type="project" value="GO_Central"/>
</dbReference>
<dbReference type="PANTHER" id="PTHR18945">
    <property type="entry name" value="NEUROTRANSMITTER GATED ION CHANNEL"/>
    <property type="match status" value="1"/>
</dbReference>
<dbReference type="GO" id="GO:0005231">
    <property type="term" value="F:excitatory extracellular ligand-gated monoatomic ion channel activity"/>
    <property type="evidence" value="ECO:0000318"/>
    <property type="project" value="GO_Central"/>
</dbReference>
<feature type="transmembrane region" description="Helical" evidence="1">
    <location>
        <begin position="420"/>
        <end position="443"/>
    </location>
</feature>
<reference evidence="4 6" key="2">
    <citation type="journal article" date="2013" name="Nature">
        <title>Insights into bilaterian evolution from three spiralian genomes.</title>
        <authorList>
            <person name="Simakov O."/>
            <person name="Marletaz F."/>
            <person name="Cho S.J."/>
            <person name="Edsinger-Gonzales E."/>
            <person name="Havlak P."/>
            <person name="Hellsten U."/>
            <person name="Kuo D.H."/>
            <person name="Larsson T."/>
            <person name="Lv J."/>
            <person name="Arendt D."/>
            <person name="Savage R."/>
            <person name="Osoegawa K."/>
            <person name="de Jong P."/>
            <person name="Grimwood J."/>
            <person name="Chapman J.A."/>
            <person name="Shapiro H."/>
            <person name="Aerts A."/>
            <person name="Otillar R.P."/>
            <person name="Terry A.Y."/>
            <person name="Boore J.L."/>
            <person name="Grigoriev I.V."/>
            <person name="Lindberg D.R."/>
            <person name="Seaver E.C."/>
            <person name="Weisblat D.A."/>
            <person name="Putnam N.H."/>
            <person name="Rokhsar D.S."/>
        </authorList>
    </citation>
    <scope>NUCLEOTIDE SEQUENCE</scope>
</reference>
<feature type="domain" description="Neurotransmitter-gated ion-channel ligand-binding" evidence="3">
    <location>
        <begin position="50"/>
        <end position="182"/>
    </location>
</feature>
<evidence type="ECO:0000313" key="5">
    <source>
        <dbReference type="EnsemblMetazoa" id="HelroP183643"/>
    </source>
</evidence>
<sequence>MLLLLLLLLMLLLLMLLLLMLLLILIDCFHGAKSKTTAPIPKEIVKDGMVMIDLYIGNISFMHFNQEDSTAFIRFEMTMVWEDSNLQWNKDVYLINSTVLPSDSIWTPQPELFLENANRLSFQSHSYKVKIQNNGLVRWVIDVDTVVFCGSRQFRMFPFDWRRCLIRLDFSHFDNHHIGVRLIGVGQLVSRNLEWKPVKENPVEVCFGGILWWSRIVLMTIQNQTLKQKFKLHSPYQYVYLTLRRVPTFYNYLVITPSVIILLFLLFVLWQRSSSCQSLPYTQRFNNYFQRDASKCPSFVLHLLLFEMVLVLITFIIAIITYNMYYNDYTSQVPQCLKMIFFNPVVRLLTSATLPPVDMKITVSRDQPNGANKPTDPFLKTMDSFNKFLAYSLNPAEIPATHAQIVRNDWRQLAYAFERLFSILLSATMFVGLLAILPVSSFVPGINTAWWW</sequence>
<dbReference type="CTD" id="20209143"/>
<dbReference type="EnsemblMetazoa" id="HelroT183643">
    <property type="protein sequence ID" value="HelroP183643"/>
    <property type="gene ID" value="HelroG183643"/>
</dbReference>
<feature type="transmembrane region" description="Helical" evidence="1">
    <location>
        <begin position="299"/>
        <end position="320"/>
    </location>
</feature>
<dbReference type="CDD" id="cd18989">
    <property type="entry name" value="LGIC_ECD_cation"/>
    <property type="match status" value="1"/>
</dbReference>
<feature type="chain" id="PRO_5010980701" description="Neurotransmitter-gated ion-channel ligand-binding domain-containing protein" evidence="2">
    <location>
        <begin position="35"/>
        <end position="452"/>
    </location>
</feature>
<feature type="signal peptide" evidence="2">
    <location>
        <begin position="1"/>
        <end position="34"/>
    </location>
</feature>
<dbReference type="eggNOG" id="KOG3645">
    <property type="taxonomic scope" value="Eukaryota"/>
</dbReference>
<dbReference type="GO" id="GO:0042391">
    <property type="term" value="P:regulation of membrane potential"/>
    <property type="evidence" value="ECO:0000318"/>
    <property type="project" value="GO_Central"/>
</dbReference>
<keyword evidence="6" id="KW-1185">Reference proteome</keyword>
<dbReference type="InterPro" id="IPR006202">
    <property type="entry name" value="Neur_chan_lig-bd"/>
</dbReference>
<dbReference type="Gene3D" id="2.70.170.10">
    <property type="entry name" value="Neurotransmitter-gated ion-channel ligand-binding domain"/>
    <property type="match status" value="1"/>
</dbReference>
<organism evidence="5 6">
    <name type="scientific">Helobdella robusta</name>
    <name type="common">Californian leech</name>
    <dbReference type="NCBI Taxonomy" id="6412"/>
    <lineage>
        <taxon>Eukaryota</taxon>
        <taxon>Metazoa</taxon>
        <taxon>Spiralia</taxon>
        <taxon>Lophotrochozoa</taxon>
        <taxon>Annelida</taxon>
        <taxon>Clitellata</taxon>
        <taxon>Hirudinea</taxon>
        <taxon>Rhynchobdellida</taxon>
        <taxon>Glossiphoniidae</taxon>
        <taxon>Helobdella</taxon>
    </lineage>
</organism>
<dbReference type="EMBL" id="KB095875">
    <property type="protein sequence ID" value="ESO10421.1"/>
    <property type="molecule type" value="Genomic_DNA"/>
</dbReference>
<accession>T1FJZ4</accession>
<dbReference type="Pfam" id="PF02931">
    <property type="entry name" value="Neur_chan_LBD"/>
    <property type="match status" value="1"/>
</dbReference>
<evidence type="ECO:0000313" key="6">
    <source>
        <dbReference type="Proteomes" id="UP000015101"/>
    </source>
</evidence>
<dbReference type="GO" id="GO:0045202">
    <property type="term" value="C:synapse"/>
    <property type="evidence" value="ECO:0000318"/>
    <property type="project" value="GO_Central"/>
</dbReference>
<dbReference type="InterPro" id="IPR036734">
    <property type="entry name" value="Neur_chan_lig-bd_sf"/>
</dbReference>
<dbReference type="RefSeq" id="XP_009011483.1">
    <property type="nucleotide sequence ID" value="XM_009013235.1"/>
</dbReference>
<dbReference type="KEGG" id="hro:HELRODRAFT_183643"/>
<name>T1FJZ4_HELRO</name>
<protein>
    <recommendedName>
        <fullName evidence="3">Neurotransmitter-gated ion-channel ligand-binding domain-containing protein</fullName>
    </recommendedName>
</protein>
<dbReference type="InterPro" id="IPR006201">
    <property type="entry name" value="Neur_channel"/>
</dbReference>
<keyword evidence="1" id="KW-0812">Transmembrane</keyword>
<proteinExistence type="predicted"/>
<keyword evidence="2" id="KW-0732">Signal</keyword>
<dbReference type="GO" id="GO:0007268">
    <property type="term" value="P:chemical synaptic transmission"/>
    <property type="evidence" value="ECO:0000318"/>
    <property type="project" value="GO_Central"/>
</dbReference>
<dbReference type="GO" id="GO:0005892">
    <property type="term" value="C:acetylcholine-gated channel complex"/>
    <property type="evidence" value="ECO:0000318"/>
    <property type="project" value="GO_Central"/>
</dbReference>
<dbReference type="GO" id="GO:0004888">
    <property type="term" value="F:transmembrane signaling receptor activity"/>
    <property type="evidence" value="ECO:0007669"/>
    <property type="project" value="InterPro"/>
</dbReference>
<reference evidence="6" key="1">
    <citation type="submission" date="2012-12" db="EMBL/GenBank/DDBJ databases">
        <authorList>
            <person name="Hellsten U."/>
            <person name="Grimwood J."/>
            <person name="Chapman J.A."/>
            <person name="Shapiro H."/>
            <person name="Aerts A."/>
            <person name="Otillar R.P."/>
            <person name="Terry A.Y."/>
            <person name="Boore J.L."/>
            <person name="Simakov O."/>
            <person name="Marletaz F."/>
            <person name="Cho S.-J."/>
            <person name="Edsinger-Gonzales E."/>
            <person name="Havlak P."/>
            <person name="Kuo D.-H."/>
            <person name="Larsson T."/>
            <person name="Lv J."/>
            <person name="Arendt D."/>
            <person name="Savage R."/>
            <person name="Osoegawa K."/>
            <person name="de Jong P."/>
            <person name="Lindberg D.R."/>
            <person name="Seaver E.C."/>
            <person name="Weisblat D.A."/>
            <person name="Putnam N.H."/>
            <person name="Grigoriev I.V."/>
            <person name="Rokhsar D.S."/>
        </authorList>
    </citation>
    <scope>NUCLEOTIDE SEQUENCE</scope>
</reference>